<evidence type="ECO:0000313" key="3">
    <source>
        <dbReference type="Proteomes" id="UP000475249"/>
    </source>
</evidence>
<dbReference type="RefSeq" id="WP_161436346.1">
    <property type="nucleotide sequence ID" value="NZ_WXYO01000006.1"/>
</dbReference>
<evidence type="ECO:0000259" key="1">
    <source>
        <dbReference type="Pfam" id="PF06445"/>
    </source>
</evidence>
<proteinExistence type="predicted"/>
<feature type="domain" description="GyrI-like small molecule binding" evidence="1">
    <location>
        <begin position="20"/>
        <end position="209"/>
    </location>
</feature>
<sequence length="211" mass="24654">MGTKHEWRKAEKALYLPKKEPELVSVPAQKFICISGEGNPNGQYFADCVSVLYAISYAIKMNSKKMESPPEGYFDYTVYPLEGLWDLNEEAKNRIDGSWNKEELVFKLMIRQPDFVTEGFYDKMMELTKKKKPHPLLEDLRFETITDGKCIQMMHVGPYDNEPESFNQMEQFAEGQGFQRLSKTHREIYISDFRKVASENLKTVLRFKIKP</sequence>
<dbReference type="Gene3D" id="3.20.80.10">
    <property type="entry name" value="Regulatory factor, effector binding domain"/>
    <property type="match status" value="1"/>
</dbReference>
<protein>
    <recommendedName>
        <fullName evidence="1">GyrI-like small molecule binding domain-containing protein</fullName>
    </recommendedName>
</protein>
<accession>A0A6L9EGD1</accession>
<dbReference type="EMBL" id="WXYO01000006">
    <property type="protein sequence ID" value="NAS13309.1"/>
    <property type="molecule type" value="Genomic_DNA"/>
</dbReference>
<gene>
    <name evidence="2" type="ORF">GTQ38_14925</name>
</gene>
<dbReference type="Pfam" id="PF06445">
    <property type="entry name" value="GyrI-like"/>
    <property type="match status" value="1"/>
</dbReference>
<reference evidence="2 3" key="1">
    <citation type="submission" date="2020-01" db="EMBL/GenBank/DDBJ databases">
        <title>Bacteria diversity of Porities sp.</title>
        <authorList>
            <person name="Wang G."/>
        </authorList>
    </citation>
    <scope>NUCLEOTIDE SEQUENCE [LARGE SCALE GENOMIC DNA]</scope>
    <source>
        <strain evidence="2 3">R33</strain>
    </source>
</reference>
<dbReference type="InterPro" id="IPR029442">
    <property type="entry name" value="GyrI-like"/>
</dbReference>
<dbReference type="PIRSF" id="PIRSF031644">
    <property type="entry name" value="UCP031644"/>
    <property type="match status" value="1"/>
</dbReference>
<dbReference type="AlphaFoldDB" id="A0A6L9EGD1"/>
<dbReference type="SUPFAM" id="SSF55136">
    <property type="entry name" value="Probable bacterial effector-binding domain"/>
    <property type="match status" value="1"/>
</dbReference>
<keyword evidence="3" id="KW-1185">Reference proteome</keyword>
<dbReference type="InterPro" id="IPR008319">
    <property type="entry name" value="GyrI-like_CCH_Lin2189-like"/>
</dbReference>
<dbReference type="Proteomes" id="UP000475249">
    <property type="component" value="Unassembled WGS sequence"/>
</dbReference>
<dbReference type="InterPro" id="IPR011256">
    <property type="entry name" value="Reg_factor_effector_dom_sf"/>
</dbReference>
<comment type="caution">
    <text evidence="2">The sequence shown here is derived from an EMBL/GenBank/DDBJ whole genome shotgun (WGS) entry which is preliminary data.</text>
</comment>
<evidence type="ECO:0000313" key="2">
    <source>
        <dbReference type="EMBL" id="NAS13309.1"/>
    </source>
</evidence>
<organism evidence="2 3">
    <name type="scientific">Poritiphilus flavus</name>
    <dbReference type="NCBI Taxonomy" id="2697053"/>
    <lineage>
        <taxon>Bacteria</taxon>
        <taxon>Pseudomonadati</taxon>
        <taxon>Bacteroidota</taxon>
        <taxon>Flavobacteriia</taxon>
        <taxon>Flavobacteriales</taxon>
        <taxon>Flavobacteriaceae</taxon>
        <taxon>Poritiphilus</taxon>
    </lineage>
</organism>
<name>A0A6L9EGD1_9FLAO</name>